<reference evidence="2 3" key="1">
    <citation type="journal article" date="2024" name="Genome Biol. Evol.">
        <title>Chromosome-level genome assembly of the viviparous eelpout Zoarces viviparus.</title>
        <authorList>
            <person name="Fuhrmann N."/>
            <person name="Brasseur M.V."/>
            <person name="Bakowski C.E."/>
            <person name="Podsiadlowski L."/>
            <person name="Prost S."/>
            <person name="Krehenwinkel H."/>
            <person name="Mayer C."/>
        </authorList>
    </citation>
    <scope>NUCLEOTIDE SEQUENCE [LARGE SCALE GENOMIC DNA]</scope>
    <source>
        <strain evidence="2">NO-MEL_2022_Ind0_liver</strain>
    </source>
</reference>
<comment type="caution">
    <text evidence="2">The sequence shown here is derived from an EMBL/GenBank/DDBJ whole genome shotgun (WGS) entry which is preliminary data.</text>
</comment>
<evidence type="ECO:0000313" key="3">
    <source>
        <dbReference type="Proteomes" id="UP001488805"/>
    </source>
</evidence>
<proteinExistence type="predicted"/>
<sequence length="102" mass="11209">MRGGGRGGEGGDAVARQRRRMGGEQRAQKCKRPHRRAFTREPRIYRRVSTEATEATESTAGARSGERVTACCCSRSHDLSIMRRGGCDASAEENDARRKNGV</sequence>
<keyword evidence="3" id="KW-1185">Reference proteome</keyword>
<organism evidence="2 3">
    <name type="scientific">Zoarces viviparus</name>
    <name type="common">Viviparous eelpout</name>
    <name type="synonym">Blennius viviparus</name>
    <dbReference type="NCBI Taxonomy" id="48416"/>
    <lineage>
        <taxon>Eukaryota</taxon>
        <taxon>Metazoa</taxon>
        <taxon>Chordata</taxon>
        <taxon>Craniata</taxon>
        <taxon>Vertebrata</taxon>
        <taxon>Euteleostomi</taxon>
        <taxon>Actinopterygii</taxon>
        <taxon>Neopterygii</taxon>
        <taxon>Teleostei</taxon>
        <taxon>Neoteleostei</taxon>
        <taxon>Acanthomorphata</taxon>
        <taxon>Eupercaria</taxon>
        <taxon>Perciformes</taxon>
        <taxon>Cottioidei</taxon>
        <taxon>Zoarcales</taxon>
        <taxon>Zoarcidae</taxon>
        <taxon>Zoarcinae</taxon>
        <taxon>Zoarces</taxon>
    </lineage>
</organism>
<dbReference type="AlphaFoldDB" id="A0AAW1FDF9"/>
<protein>
    <submittedName>
        <fullName evidence="2">Uncharacterized protein</fullName>
    </submittedName>
</protein>
<dbReference type="Proteomes" id="UP001488805">
    <property type="component" value="Unassembled WGS sequence"/>
</dbReference>
<gene>
    <name evidence="2" type="ORF">VZT92_010283</name>
</gene>
<feature type="region of interest" description="Disordered" evidence="1">
    <location>
        <begin position="1"/>
        <end position="40"/>
    </location>
</feature>
<feature type="compositionally biased region" description="Basic residues" evidence="1">
    <location>
        <begin position="28"/>
        <end position="37"/>
    </location>
</feature>
<evidence type="ECO:0000256" key="1">
    <source>
        <dbReference type="SAM" id="MobiDB-lite"/>
    </source>
</evidence>
<name>A0AAW1FDF9_ZOAVI</name>
<evidence type="ECO:0000313" key="2">
    <source>
        <dbReference type="EMBL" id="KAK9532922.1"/>
    </source>
</evidence>
<dbReference type="EMBL" id="JBCEZU010000078">
    <property type="protein sequence ID" value="KAK9532922.1"/>
    <property type="molecule type" value="Genomic_DNA"/>
</dbReference>
<accession>A0AAW1FDF9</accession>
<feature type="compositionally biased region" description="Gly residues" evidence="1">
    <location>
        <begin position="1"/>
        <end position="11"/>
    </location>
</feature>